<gene>
    <name evidence="1" type="ORF">MNB_ARC-1_541</name>
</gene>
<reference evidence="1" key="1">
    <citation type="submission" date="2018-10" db="EMBL/GenBank/DDBJ databases">
        <authorList>
            <person name="Aoki K."/>
        </authorList>
    </citation>
    <scope>NUCLEOTIDE SEQUENCE</scope>
</reference>
<dbReference type="EMBL" id="UOYO01000038">
    <property type="protein sequence ID" value="VAY87916.1"/>
    <property type="molecule type" value="Genomic_DNA"/>
</dbReference>
<name>A0A3B1E6R5_9ZZZZ</name>
<evidence type="ECO:0000313" key="1">
    <source>
        <dbReference type="EMBL" id="VAY87916.1"/>
    </source>
</evidence>
<protein>
    <submittedName>
        <fullName evidence="1">Uncharacterized protein</fullName>
    </submittedName>
</protein>
<sequence>MKWSLQMWMMEIFLKTISSISDETKLRIVRFINENSADI</sequence>
<dbReference type="AlphaFoldDB" id="A0A3B1E6R5"/>
<organism evidence="1">
    <name type="scientific">hydrothermal vent metagenome</name>
    <dbReference type="NCBI Taxonomy" id="652676"/>
    <lineage>
        <taxon>unclassified sequences</taxon>
        <taxon>metagenomes</taxon>
        <taxon>ecological metagenomes</taxon>
    </lineage>
</organism>
<proteinExistence type="predicted"/>
<accession>A0A3B1E6R5</accession>